<evidence type="ECO:0000313" key="1">
    <source>
        <dbReference type="EMBL" id="EEJ41015.1"/>
    </source>
</evidence>
<dbReference type="HOGENOM" id="CLU_120425_0_0_9"/>
<evidence type="ECO:0000313" key="2">
    <source>
        <dbReference type="Proteomes" id="UP000004483"/>
    </source>
</evidence>
<dbReference type="AlphaFoldDB" id="C2ESW0"/>
<dbReference type="Proteomes" id="UP000004483">
    <property type="component" value="Unassembled WGS sequence"/>
</dbReference>
<gene>
    <name evidence="1" type="ORF">HMPREF0549_0546</name>
</gene>
<dbReference type="STRING" id="1423814.HMPREF0549_0546"/>
<dbReference type="EMBL" id="ACGV01000035">
    <property type="protein sequence ID" value="EEJ41015.1"/>
    <property type="molecule type" value="Genomic_DNA"/>
</dbReference>
<comment type="caution">
    <text evidence="1">The sequence shown here is derived from an EMBL/GenBank/DDBJ whole genome shotgun (WGS) entry which is preliminary data.</text>
</comment>
<organism evidence="1 2">
    <name type="scientific">Limosilactobacillus vaginalis DSM 5837 = ATCC 49540</name>
    <dbReference type="NCBI Taxonomy" id="1423814"/>
    <lineage>
        <taxon>Bacteria</taxon>
        <taxon>Bacillati</taxon>
        <taxon>Bacillota</taxon>
        <taxon>Bacilli</taxon>
        <taxon>Lactobacillales</taxon>
        <taxon>Lactobacillaceae</taxon>
        <taxon>Limosilactobacillus</taxon>
    </lineage>
</organism>
<proteinExistence type="predicted"/>
<dbReference type="SUPFAM" id="SSF56399">
    <property type="entry name" value="ADP-ribosylation"/>
    <property type="match status" value="1"/>
</dbReference>
<reference evidence="1 2" key="1">
    <citation type="submission" date="2009-01" db="EMBL/GenBank/DDBJ databases">
        <authorList>
            <person name="Qin X."/>
            <person name="Bachman B."/>
            <person name="Battles P."/>
            <person name="Bell A."/>
            <person name="Bess C."/>
            <person name="Bickham C."/>
            <person name="Chaboub L."/>
            <person name="Chen D."/>
            <person name="Coyle M."/>
            <person name="Deiros D.R."/>
            <person name="Dinh H."/>
            <person name="Forbes L."/>
            <person name="Fowler G."/>
            <person name="Francisco L."/>
            <person name="Fu Q."/>
            <person name="Gubbala S."/>
            <person name="Hale W."/>
            <person name="Han Y."/>
            <person name="Hemphill L."/>
            <person name="Highlander S.K."/>
            <person name="Hirani K."/>
            <person name="Hogues M."/>
            <person name="Jackson L."/>
            <person name="Jakkamsetti A."/>
            <person name="Javaid M."/>
            <person name="Jiang H."/>
            <person name="Korchina V."/>
            <person name="Kovar C."/>
            <person name="Lara F."/>
            <person name="Lee S."/>
            <person name="Mata R."/>
            <person name="Mathew T."/>
            <person name="Moen C."/>
            <person name="Morales K."/>
            <person name="Munidasa M."/>
            <person name="Nazareth L."/>
            <person name="Ngo R."/>
            <person name="Nguyen L."/>
            <person name="Okwuonu G."/>
            <person name="Ongeri F."/>
            <person name="Patil S."/>
            <person name="Petrosino J."/>
            <person name="Pham C."/>
            <person name="Pham P."/>
            <person name="Pu L.-L."/>
            <person name="Puazo M."/>
            <person name="Raj R."/>
            <person name="Reid J."/>
            <person name="Rouhana J."/>
            <person name="Saada N."/>
            <person name="Shang Y."/>
            <person name="Simmons D."/>
            <person name="Thornton R."/>
            <person name="Warren J."/>
            <person name="Weissenberger G."/>
            <person name="Zhang J."/>
            <person name="Zhang L."/>
            <person name="Zhou C."/>
            <person name="Zhu D."/>
            <person name="Muzny D."/>
            <person name="Worley K."/>
            <person name="Gibbs R."/>
        </authorList>
    </citation>
    <scope>NUCLEOTIDE SEQUENCE [LARGE SCALE GENOMIC DNA]</scope>
    <source>
        <strain evidence="1 2">ATCC 49540</strain>
    </source>
</reference>
<sequence length="195" mass="22584">MTLFNINRAKFEVDELSLETFHGTTREIATIILNEGFKIIPKEVTNDLGNGIYTFCPDDYGCWNPEENAKRYAKQYKRGKVIVLKVIIDTSSQTTYIDLDDPVFMREWSKIREQLEHRANNIWKKYSTGSAKRRHNIDGILLELAIKRNMLSVSNPDFVVKCTYTSFIPKSMSNMPNGRELVVRNLEIITDVKEV</sequence>
<accession>C2ESW0</accession>
<name>C2ESW0_9LACO</name>
<dbReference type="eggNOG" id="ENOG50330D8">
    <property type="taxonomic scope" value="Bacteria"/>
</dbReference>
<protein>
    <submittedName>
        <fullName evidence="1">Uncharacterized protein</fullName>
    </submittedName>
</protein>